<keyword evidence="2" id="KW-0472">Membrane</keyword>
<comment type="caution">
    <text evidence="3">The sequence shown here is derived from an EMBL/GenBank/DDBJ whole genome shotgun (WGS) entry which is preliminary data.</text>
</comment>
<accession>A0A933RU30</accession>
<dbReference type="Proteomes" id="UP000782519">
    <property type="component" value="Unassembled WGS sequence"/>
</dbReference>
<name>A0A933RU30_RHOPL</name>
<reference evidence="3" key="1">
    <citation type="submission" date="2020-07" db="EMBL/GenBank/DDBJ databases">
        <title>Huge and variable diversity of episymbiotic CPR bacteria and DPANN archaea in groundwater ecosystems.</title>
        <authorList>
            <person name="He C.Y."/>
            <person name="Keren R."/>
            <person name="Whittaker M."/>
            <person name="Farag I.F."/>
            <person name="Doudna J."/>
            <person name="Cate J.H.D."/>
            <person name="Banfield J.F."/>
        </authorList>
    </citation>
    <scope>NUCLEOTIDE SEQUENCE</scope>
    <source>
        <strain evidence="3">NC_groundwater_1818_Pr3_B-0.1um_66_35</strain>
    </source>
</reference>
<evidence type="ECO:0000256" key="2">
    <source>
        <dbReference type="SAM" id="Phobius"/>
    </source>
</evidence>
<feature type="region of interest" description="Disordered" evidence="1">
    <location>
        <begin position="427"/>
        <end position="455"/>
    </location>
</feature>
<evidence type="ECO:0000313" key="4">
    <source>
        <dbReference type="Proteomes" id="UP000782519"/>
    </source>
</evidence>
<feature type="region of interest" description="Disordered" evidence="1">
    <location>
        <begin position="102"/>
        <end position="132"/>
    </location>
</feature>
<evidence type="ECO:0000313" key="3">
    <source>
        <dbReference type="EMBL" id="MBI5128280.1"/>
    </source>
</evidence>
<feature type="transmembrane region" description="Helical" evidence="2">
    <location>
        <begin position="184"/>
        <end position="203"/>
    </location>
</feature>
<dbReference type="SUPFAM" id="SSF48452">
    <property type="entry name" value="TPR-like"/>
    <property type="match status" value="1"/>
</dbReference>
<feature type="transmembrane region" description="Helical" evidence="2">
    <location>
        <begin position="35"/>
        <end position="55"/>
    </location>
</feature>
<organism evidence="3 4">
    <name type="scientific">Rhodopseudomonas palustris</name>
    <dbReference type="NCBI Taxonomy" id="1076"/>
    <lineage>
        <taxon>Bacteria</taxon>
        <taxon>Pseudomonadati</taxon>
        <taxon>Pseudomonadota</taxon>
        <taxon>Alphaproteobacteria</taxon>
        <taxon>Hyphomicrobiales</taxon>
        <taxon>Nitrobacteraceae</taxon>
        <taxon>Rhodopseudomonas</taxon>
    </lineage>
</organism>
<dbReference type="InterPro" id="IPR011990">
    <property type="entry name" value="TPR-like_helical_dom_sf"/>
</dbReference>
<dbReference type="Gene3D" id="1.25.40.10">
    <property type="entry name" value="Tetratricopeptide repeat domain"/>
    <property type="match status" value="1"/>
</dbReference>
<feature type="compositionally biased region" description="Low complexity" evidence="1">
    <location>
        <begin position="118"/>
        <end position="130"/>
    </location>
</feature>
<gene>
    <name evidence="3" type="ORF">HZA66_02450</name>
</gene>
<keyword evidence="2" id="KW-0812">Transmembrane</keyword>
<sequence length="455" mass="48653">MPGLWQKPAAQISAFHVSPLTEALRRGDFAVIFHWFFRWFVGAAIIGFIGLMLYAGLPTGAAGPVRVVTTFVFFASACTVCGWLLGLLFGIPRTLARPQPAPLAEKAGGTDGSGKENAAPAQTGPAPAATSRVNTNLEDISDWLTKTLVGVGLTQLYFVPHYVWQSAAKISKAAGLGDNTGGQTLFLSLFLFFAPAGFWLGYVGTRTILTKFFDDVERPSLEAINTALAPEAFKIDPTGQLEKPTAAKVLAADAALLKFPITAYNTASELAAFGLANARANNLETAAVALKEATRENPSDPFFKQALATVYTAQSRPDAAKQVLQDDNDSEIALFNALYEDPPGGFEKAIRIGTRLAQQKGAEDNLNLHIWLASAYGQKHAYYTKPPGASQPGASDIVAEARAKVIDEVKAALKIAPQKAKPLLFGLWQPPQNSTDDDLASIPRDDPELGQLLNP</sequence>
<feature type="transmembrane region" description="Helical" evidence="2">
    <location>
        <begin position="67"/>
        <end position="89"/>
    </location>
</feature>
<proteinExistence type="predicted"/>
<dbReference type="AlphaFoldDB" id="A0A933RU30"/>
<dbReference type="EMBL" id="JACRJB010000007">
    <property type="protein sequence ID" value="MBI5128280.1"/>
    <property type="molecule type" value="Genomic_DNA"/>
</dbReference>
<evidence type="ECO:0000256" key="1">
    <source>
        <dbReference type="SAM" id="MobiDB-lite"/>
    </source>
</evidence>
<keyword evidence="2" id="KW-1133">Transmembrane helix</keyword>
<protein>
    <submittedName>
        <fullName evidence="3">Tetratricopeptide repeat protein</fullName>
    </submittedName>
</protein>